<dbReference type="OMA" id="ICWAGCE"/>
<dbReference type="AlphaFoldDB" id="A0A4Y7KHV0"/>
<evidence type="ECO:0000313" key="3">
    <source>
        <dbReference type="Proteomes" id="UP000316621"/>
    </source>
</evidence>
<proteinExistence type="predicted"/>
<reference evidence="2 3" key="1">
    <citation type="journal article" date="2018" name="Science">
        <title>The opium poppy genome and morphinan production.</title>
        <authorList>
            <person name="Guo L."/>
            <person name="Winzer T."/>
            <person name="Yang X."/>
            <person name="Li Y."/>
            <person name="Ning Z."/>
            <person name="He Z."/>
            <person name="Teodor R."/>
            <person name="Lu Y."/>
            <person name="Bowser T.A."/>
            <person name="Graham I.A."/>
            <person name="Ye K."/>
        </authorList>
    </citation>
    <scope>NUCLEOTIDE SEQUENCE [LARGE SCALE GENOMIC DNA]</scope>
    <source>
        <strain evidence="3">cv. HN1</strain>
        <tissue evidence="2">Leaves</tissue>
    </source>
</reference>
<dbReference type="Gramene" id="RZC71942">
    <property type="protein sequence ID" value="RZC71942"/>
    <property type="gene ID" value="C5167_035093"/>
</dbReference>
<protein>
    <submittedName>
        <fullName evidence="2">Uncharacterized protein</fullName>
    </submittedName>
</protein>
<sequence length="169" mass="19740">MGAVIGKAANGICSAIGNAFTAPFKTIFGASCEDICSGTWDFTCFIEHLCFSNIVRLLMVLGLCYIILVFIYLLFQLGIVQCICRSLCKMCWFACQSYFHAIEDFTCCLWYKLKNTKRVHRRRPRRYRDIEQGYSSSENSIQRYWSLNVSRKRKWNREKKTARPHYPVN</sequence>
<keyword evidence="1" id="KW-1133">Transmembrane helix</keyword>
<evidence type="ECO:0000313" key="2">
    <source>
        <dbReference type="EMBL" id="RZC71942.1"/>
    </source>
</evidence>
<gene>
    <name evidence="2" type="ORF">C5167_035093</name>
</gene>
<keyword evidence="3" id="KW-1185">Reference proteome</keyword>
<organism evidence="2 3">
    <name type="scientific">Papaver somniferum</name>
    <name type="common">Opium poppy</name>
    <dbReference type="NCBI Taxonomy" id="3469"/>
    <lineage>
        <taxon>Eukaryota</taxon>
        <taxon>Viridiplantae</taxon>
        <taxon>Streptophyta</taxon>
        <taxon>Embryophyta</taxon>
        <taxon>Tracheophyta</taxon>
        <taxon>Spermatophyta</taxon>
        <taxon>Magnoliopsida</taxon>
        <taxon>Ranunculales</taxon>
        <taxon>Papaveraceae</taxon>
        <taxon>Papaveroideae</taxon>
        <taxon>Papaver</taxon>
    </lineage>
</organism>
<accession>A0A4Y7KHV0</accession>
<name>A0A4Y7KHV0_PAPSO</name>
<keyword evidence="1" id="KW-0472">Membrane</keyword>
<dbReference type="PANTHER" id="PTHR35278">
    <property type="entry name" value="TRANSMEMBRANE PROTEIN-RELATED"/>
    <property type="match status" value="1"/>
</dbReference>
<dbReference type="Proteomes" id="UP000316621">
    <property type="component" value="Chromosome 7"/>
</dbReference>
<dbReference type="OrthoDB" id="1916120at2759"/>
<dbReference type="PANTHER" id="PTHR35278:SF4">
    <property type="entry name" value="TRANSMEMBRANE PROTEIN"/>
    <property type="match status" value="1"/>
</dbReference>
<keyword evidence="1" id="KW-0812">Transmembrane</keyword>
<feature type="transmembrane region" description="Helical" evidence="1">
    <location>
        <begin position="57"/>
        <end position="79"/>
    </location>
</feature>
<evidence type="ECO:0000256" key="1">
    <source>
        <dbReference type="SAM" id="Phobius"/>
    </source>
</evidence>
<dbReference type="EMBL" id="CM010721">
    <property type="protein sequence ID" value="RZC71942.1"/>
    <property type="molecule type" value="Genomic_DNA"/>
</dbReference>